<dbReference type="GO" id="GO:0019185">
    <property type="term" value="C:snRNA-activating protein complex"/>
    <property type="evidence" value="ECO:0007669"/>
    <property type="project" value="TreeGrafter"/>
</dbReference>
<keyword evidence="5" id="KW-0175">Coiled coil</keyword>
<dbReference type="PROSITE" id="PS51294">
    <property type="entry name" value="HTH_MYB"/>
    <property type="match status" value="3"/>
</dbReference>
<feature type="domain" description="HTH myb-type" evidence="8">
    <location>
        <begin position="70"/>
        <end position="124"/>
    </location>
</feature>
<feature type="domain" description="Myb-like" evidence="7">
    <location>
        <begin position="26"/>
        <end position="69"/>
    </location>
</feature>
<evidence type="ECO:0000313" key="10">
    <source>
        <dbReference type="Proteomes" id="UP001146793"/>
    </source>
</evidence>
<dbReference type="Gene3D" id="1.10.10.60">
    <property type="entry name" value="Homeodomain-like"/>
    <property type="match status" value="3"/>
</dbReference>
<dbReference type="CDD" id="cd00167">
    <property type="entry name" value="SANT"/>
    <property type="match status" value="3"/>
</dbReference>
<organism evidence="9 10">
    <name type="scientific">Anaeramoeba flamelloides</name>
    <dbReference type="NCBI Taxonomy" id="1746091"/>
    <lineage>
        <taxon>Eukaryota</taxon>
        <taxon>Metamonada</taxon>
        <taxon>Anaeramoebidae</taxon>
        <taxon>Anaeramoeba</taxon>
    </lineage>
</organism>
<protein>
    <submittedName>
        <fullName evidence="9">snRNA-activating protein complex subunit</fullName>
    </submittedName>
</protein>
<evidence type="ECO:0000256" key="5">
    <source>
        <dbReference type="SAM" id="Coils"/>
    </source>
</evidence>
<dbReference type="InterPro" id="IPR051575">
    <property type="entry name" value="Myb-like_DNA-bd"/>
</dbReference>
<feature type="coiled-coil region" evidence="5">
    <location>
        <begin position="258"/>
        <end position="293"/>
    </location>
</feature>
<dbReference type="EMBL" id="JANTQA010000032">
    <property type="protein sequence ID" value="KAJ3439339.1"/>
    <property type="molecule type" value="Genomic_DNA"/>
</dbReference>
<dbReference type="GO" id="GO:0042795">
    <property type="term" value="P:snRNA transcription by RNA polymerase II"/>
    <property type="evidence" value="ECO:0007669"/>
    <property type="project" value="TreeGrafter"/>
</dbReference>
<evidence type="ECO:0000259" key="8">
    <source>
        <dbReference type="PROSITE" id="PS51294"/>
    </source>
</evidence>
<name>A0AAV7ZDX3_9EUKA</name>
<sequence length="635" mass="75167">MIEELKKEYSQVQVLAPIKSLSVSIWTPEEDQILSMAVKKYKGKNWEKVSQYFRNKSRNKCLHRWKKVLHPSLKKGKWSKEEDKVLKKYHRKFSNNWKIISKYLKNRTSKQCRERWKNSLDPNLKKGKWSPKEDQILIEKHSEYGNSWSHIQKFLPGRSANLVKNHWNSKFSKTIVSNNNFKKKRKRKKKILVHVGRQNFPSNLKNKPITKNQTQNSIEKPKKNINKHRKENNNIKLVIKSQKTQNKNLNVDKDNASIKKKLKVKKNKNNQNKNQQQENLQKIQHLKKSQKKNIDCLITNNQNLNFKNHNLQVFKKKSPNKNNKKNTNNNNSHQNSSFIKQKKVLNNENIPKTPKKTEGFFNTSPENNFPPNFYQFETNDTFFSPNSQPIDDLDYLDFRFEISPIKKPTKEFSCLIRKRKTFELETYQINNLKESFIPNLESMGNIETLDDLENFGDLKSFNDFINISDHENIYEIKNPVKIQRKRPLKNQKPIMKYRHLSACLPPNSSSNPHKTKTTSYKLSYLKESQAPNLRLSSQNINTISSNFENNIMNKENELDPIIFNTSPPKKKNFNSSPFKKFYLSSFPQKDQLFNIPSYLFNNFGNSKPTKNKFSEYPNTTILFQPIKHFSDQKYD</sequence>
<proteinExistence type="predicted"/>
<keyword evidence="4" id="KW-0539">Nucleus</keyword>
<feature type="compositionally biased region" description="Low complexity" evidence="6">
    <location>
        <begin position="325"/>
        <end position="337"/>
    </location>
</feature>
<evidence type="ECO:0000256" key="4">
    <source>
        <dbReference type="ARBA" id="ARBA00023242"/>
    </source>
</evidence>
<evidence type="ECO:0000256" key="3">
    <source>
        <dbReference type="ARBA" id="ARBA00023163"/>
    </source>
</evidence>
<dbReference type="InterPro" id="IPR017930">
    <property type="entry name" value="Myb_dom"/>
</dbReference>
<keyword evidence="2" id="KW-0238">DNA-binding</keyword>
<dbReference type="PANTHER" id="PTHR46621:SF1">
    <property type="entry name" value="SNRNA-ACTIVATING PROTEIN COMPLEX SUBUNIT 4"/>
    <property type="match status" value="1"/>
</dbReference>
<dbReference type="InterPro" id="IPR009057">
    <property type="entry name" value="Homeodomain-like_sf"/>
</dbReference>
<dbReference type="Pfam" id="PF00249">
    <property type="entry name" value="Myb_DNA-binding"/>
    <property type="match status" value="1"/>
</dbReference>
<dbReference type="Pfam" id="PF13921">
    <property type="entry name" value="Myb_DNA-bind_6"/>
    <property type="match status" value="1"/>
</dbReference>
<keyword evidence="1" id="KW-0805">Transcription regulation</keyword>
<dbReference type="GO" id="GO:0001006">
    <property type="term" value="F:RNA polymerase III type 3 promoter sequence-specific DNA binding"/>
    <property type="evidence" value="ECO:0007669"/>
    <property type="project" value="TreeGrafter"/>
</dbReference>
<feature type="domain" description="Myb-like" evidence="7">
    <location>
        <begin position="121"/>
        <end position="171"/>
    </location>
</feature>
<dbReference type="SMART" id="SM00717">
    <property type="entry name" value="SANT"/>
    <property type="match status" value="3"/>
</dbReference>
<gene>
    <name evidence="9" type="ORF">M0812_15365</name>
</gene>
<dbReference type="PROSITE" id="PS50090">
    <property type="entry name" value="MYB_LIKE"/>
    <property type="match status" value="3"/>
</dbReference>
<dbReference type="InterPro" id="IPR001005">
    <property type="entry name" value="SANT/Myb"/>
</dbReference>
<evidence type="ECO:0000256" key="2">
    <source>
        <dbReference type="ARBA" id="ARBA00023125"/>
    </source>
</evidence>
<feature type="domain" description="HTH myb-type" evidence="8">
    <location>
        <begin position="125"/>
        <end position="175"/>
    </location>
</feature>
<dbReference type="GO" id="GO:0000978">
    <property type="term" value="F:RNA polymerase II cis-regulatory region sequence-specific DNA binding"/>
    <property type="evidence" value="ECO:0007669"/>
    <property type="project" value="TreeGrafter"/>
</dbReference>
<evidence type="ECO:0000256" key="1">
    <source>
        <dbReference type="ARBA" id="ARBA00023015"/>
    </source>
</evidence>
<dbReference type="AlphaFoldDB" id="A0AAV7ZDX3"/>
<dbReference type="GO" id="GO:0042796">
    <property type="term" value="P:snRNA transcription by RNA polymerase III"/>
    <property type="evidence" value="ECO:0007669"/>
    <property type="project" value="TreeGrafter"/>
</dbReference>
<dbReference type="PANTHER" id="PTHR46621">
    <property type="entry name" value="SNRNA-ACTIVATING PROTEIN COMPLEX SUBUNIT 4"/>
    <property type="match status" value="1"/>
</dbReference>
<evidence type="ECO:0000259" key="7">
    <source>
        <dbReference type="PROSITE" id="PS50090"/>
    </source>
</evidence>
<dbReference type="SUPFAM" id="SSF46689">
    <property type="entry name" value="Homeodomain-like"/>
    <property type="match status" value="2"/>
</dbReference>
<feature type="region of interest" description="Disordered" evidence="6">
    <location>
        <begin position="316"/>
        <end position="361"/>
    </location>
</feature>
<accession>A0AAV7ZDX3</accession>
<evidence type="ECO:0000256" key="6">
    <source>
        <dbReference type="SAM" id="MobiDB-lite"/>
    </source>
</evidence>
<reference evidence="9" key="1">
    <citation type="submission" date="2022-08" db="EMBL/GenBank/DDBJ databases">
        <title>Novel sulphate-reducing endosymbionts in the free-living metamonad Anaeramoeba.</title>
        <authorList>
            <person name="Jerlstrom-Hultqvist J."/>
            <person name="Cepicka I."/>
            <person name="Gallot-Lavallee L."/>
            <person name="Salas-Leiva D."/>
            <person name="Curtis B.A."/>
            <person name="Zahonova K."/>
            <person name="Pipaliya S."/>
            <person name="Dacks J."/>
            <person name="Roger A.J."/>
        </authorList>
    </citation>
    <scope>NUCLEOTIDE SEQUENCE</scope>
    <source>
        <strain evidence="9">Busselton2</strain>
    </source>
</reference>
<feature type="domain" description="Myb-like" evidence="7">
    <location>
        <begin position="70"/>
        <end position="120"/>
    </location>
</feature>
<comment type="caution">
    <text evidence="9">The sequence shown here is derived from an EMBL/GenBank/DDBJ whole genome shotgun (WGS) entry which is preliminary data.</text>
</comment>
<dbReference type="Proteomes" id="UP001146793">
    <property type="component" value="Unassembled WGS sequence"/>
</dbReference>
<feature type="domain" description="HTH myb-type" evidence="8">
    <location>
        <begin position="26"/>
        <end position="69"/>
    </location>
</feature>
<keyword evidence="3" id="KW-0804">Transcription</keyword>
<evidence type="ECO:0000313" key="9">
    <source>
        <dbReference type="EMBL" id="KAJ3439339.1"/>
    </source>
</evidence>